<evidence type="ECO:0000256" key="4">
    <source>
        <dbReference type="ARBA" id="ARBA00022519"/>
    </source>
</evidence>
<dbReference type="GO" id="GO:0005886">
    <property type="term" value="C:plasma membrane"/>
    <property type="evidence" value="ECO:0007669"/>
    <property type="project" value="UniProtKB-SubCell"/>
</dbReference>
<keyword evidence="7 9" id="KW-0472">Membrane</keyword>
<feature type="transmembrane region" description="Helical" evidence="9">
    <location>
        <begin position="129"/>
        <end position="149"/>
    </location>
</feature>
<evidence type="ECO:0000256" key="8">
    <source>
        <dbReference type="ARBA" id="ARBA00035655"/>
    </source>
</evidence>
<dbReference type="PANTHER" id="PTHR30574">
    <property type="entry name" value="INNER MEMBRANE PROTEIN YEDE"/>
    <property type="match status" value="1"/>
</dbReference>
<comment type="caution">
    <text evidence="10">The sequence shown here is derived from an EMBL/GenBank/DDBJ whole genome shotgun (WGS) entry which is preliminary data.</text>
</comment>
<protein>
    <submittedName>
        <fullName evidence="10">YeeE/YedE family protein</fullName>
    </submittedName>
</protein>
<keyword evidence="2" id="KW-0813">Transport</keyword>
<evidence type="ECO:0000256" key="5">
    <source>
        <dbReference type="ARBA" id="ARBA00022692"/>
    </source>
</evidence>
<feature type="transmembrane region" description="Helical" evidence="9">
    <location>
        <begin position="12"/>
        <end position="32"/>
    </location>
</feature>
<evidence type="ECO:0000256" key="7">
    <source>
        <dbReference type="ARBA" id="ARBA00023136"/>
    </source>
</evidence>
<comment type="similarity">
    <text evidence="8">Belongs to the TsuA/YedE (TC 9.B.102) family.</text>
</comment>
<dbReference type="Pfam" id="PF04143">
    <property type="entry name" value="Sulf_transp"/>
    <property type="match status" value="1"/>
</dbReference>
<organism evidence="10 11">
    <name type="scientific">Sulfitobacter geojensis</name>
    <dbReference type="NCBI Taxonomy" id="1342299"/>
    <lineage>
        <taxon>Bacteria</taxon>
        <taxon>Pseudomonadati</taxon>
        <taxon>Pseudomonadota</taxon>
        <taxon>Alphaproteobacteria</taxon>
        <taxon>Rhodobacterales</taxon>
        <taxon>Roseobacteraceae</taxon>
        <taxon>Sulfitobacter</taxon>
    </lineage>
</organism>
<dbReference type="EMBL" id="JAFBRM010000001">
    <property type="protein sequence ID" value="MBM1712588.1"/>
    <property type="molecule type" value="Genomic_DNA"/>
</dbReference>
<name>A0AAE3B4Y7_9RHOB</name>
<dbReference type="Proteomes" id="UP000732193">
    <property type="component" value="Unassembled WGS sequence"/>
</dbReference>
<keyword evidence="5 9" id="KW-0812">Transmembrane</keyword>
<reference evidence="10 11" key="1">
    <citation type="submission" date="2021-01" db="EMBL/GenBank/DDBJ databases">
        <title>Diatom-associated Roseobacters Show Island Model of Population Structure.</title>
        <authorList>
            <person name="Qu L."/>
            <person name="Feng X."/>
            <person name="Chen Y."/>
            <person name="Li L."/>
            <person name="Wang X."/>
            <person name="Hu Z."/>
            <person name="Wang H."/>
            <person name="Luo H."/>
        </authorList>
    </citation>
    <scope>NUCLEOTIDE SEQUENCE [LARGE SCALE GENOMIC DNA]</scope>
    <source>
        <strain evidence="10 11">TR60-84</strain>
    </source>
</reference>
<comment type="subcellular location">
    <subcellularLocation>
        <location evidence="1">Cell inner membrane</location>
        <topology evidence="1">Multi-pass membrane protein</topology>
    </subcellularLocation>
</comment>
<dbReference type="PANTHER" id="PTHR30574:SF1">
    <property type="entry name" value="SULPHUR TRANSPORT DOMAIN-CONTAINING PROTEIN"/>
    <property type="match status" value="1"/>
</dbReference>
<evidence type="ECO:0000256" key="2">
    <source>
        <dbReference type="ARBA" id="ARBA00022448"/>
    </source>
</evidence>
<keyword evidence="3" id="KW-1003">Cell membrane</keyword>
<evidence type="ECO:0000256" key="3">
    <source>
        <dbReference type="ARBA" id="ARBA00022475"/>
    </source>
</evidence>
<sequence length="150" mass="15175">MELDTLTAFTPGASLLGGILIGLSAVMVMGLFGRISGISGITNVVLTGIRPHQKRTSDWGWRVAFILGLILAPLVYGAVSGTAVMQTVPSSLVGMALAGIIVGLGTAIGSGCTSGHGVCGLARLSPRSLVAVLTFMASAGVTVFVLRHVV</sequence>
<keyword evidence="6 9" id="KW-1133">Transmembrane helix</keyword>
<evidence type="ECO:0000256" key="9">
    <source>
        <dbReference type="SAM" id="Phobius"/>
    </source>
</evidence>
<evidence type="ECO:0000313" key="10">
    <source>
        <dbReference type="EMBL" id="MBM1712588.1"/>
    </source>
</evidence>
<keyword evidence="11" id="KW-1185">Reference proteome</keyword>
<accession>A0AAE3B4Y7</accession>
<dbReference type="RefSeq" id="WP_203241223.1">
    <property type="nucleotide sequence ID" value="NZ_CANKZB010000001.1"/>
</dbReference>
<evidence type="ECO:0000256" key="6">
    <source>
        <dbReference type="ARBA" id="ARBA00022989"/>
    </source>
</evidence>
<feature type="transmembrane region" description="Helical" evidence="9">
    <location>
        <begin position="59"/>
        <end position="79"/>
    </location>
</feature>
<proteinExistence type="inferred from homology"/>
<evidence type="ECO:0000313" key="11">
    <source>
        <dbReference type="Proteomes" id="UP000732193"/>
    </source>
</evidence>
<gene>
    <name evidence="10" type="ORF">JQV55_03330</name>
</gene>
<evidence type="ECO:0000256" key="1">
    <source>
        <dbReference type="ARBA" id="ARBA00004429"/>
    </source>
</evidence>
<dbReference type="InterPro" id="IPR007272">
    <property type="entry name" value="Sulf_transp_TsuA/YedE"/>
</dbReference>
<keyword evidence="4" id="KW-0997">Cell inner membrane</keyword>
<dbReference type="AlphaFoldDB" id="A0AAE3B4Y7"/>